<dbReference type="Proteomes" id="UP001332192">
    <property type="component" value="Chromosome"/>
</dbReference>
<dbReference type="RefSeq" id="WP_324717963.1">
    <property type="nucleotide sequence ID" value="NZ_CP141615.1"/>
</dbReference>
<evidence type="ECO:0000313" key="2">
    <source>
        <dbReference type="EMBL" id="WRP18690.1"/>
    </source>
</evidence>
<feature type="region of interest" description="Disordered" evidence="1">
    <location>
        <begin position="46"/>
        <end position="68"/>
    </location>
</feature>
<evidence type="ECO:0000313" key="3">
    <source>
        <dbReference type="Proteomes" id="UP001332192"/>
    </source>
</evidence>
<protein>
    <submittedName>
        <fullName evidence="2">Uncharacterized protein</fullName>
    </submittedName>
</protein>
<evidence type="ECO:0000256" key="1">
    <source>
        <dbReference type="SAM" id="MobiDB-lite"/>
    </source>
</evidence>
<dbReference type="EMBL" id="CP141615">
    <property type="protein sequence ID" value="WRP18690.1"/>
    <property type="molecule type" value="Genomic_DNA"/>
</dbReference>
<sequence>MLAYVGFHAKQGGTQVAGFRSGFGTDAGQIPPAGFDDQLLESALRRPKAADEPGHGLIRVSSNGRALS</sequence>
<organism evidence="2 3">
    <name type="scientific">Carboxydichorda subterranea</name>
    <dbReference type="NCBI Taxonomy" id="3109565"/>
    <lineage>
        <taxon>Bacteria</taxon>
        <taxon>Bacillati</taxon>
        <taxon>Bacillota</taxon>
        <taxon>Limnochordia</taxon>
        <taxon>Limnochordales</taxon>
        <taxon>Geochordaceae</taxon>
        <taxon>Carboxydichorda</taxon>
    </lineage>
</organism>
<gene>
    <name evidence="2" type="ORF">U7230_06735</name>
</gene>
<accession>A0ABZ1C1H1</accession>
<name>A0ABZ1C1H1_9FIRM</name>
<reference evidence="2 3" key="1">
    <citation type="journal article" date="2024" name="Front. Microbiol.">
        <title>Novel thermophilic genera Geochorda gen. nov. and Carboxydochorda gen. nov. from the deep terrestrial subsurface reveal the ecophysiological diversity in the class Limnochordia.</title>
        <authorList>
            <person name="Karnachuk O.V."/>
            <person name="Lukina A.P."/>
            <person name="Avakyan M.R."/>
            <person name="Kadnikov V.V."/>
            <person name="Begmatov S."/>
            <person name="Beletsky A.V."/>
            <person name="Vlasova K.G."/>
            <person name="Novikov A.A."/>
            <person name="Shcherbakova V.A."/>
            <person name="Mardanov A.V."/>
            <person name="Ravin N.V."/>
        </authorList>
    </citation>
    <scope>NUCLEOTIDE SEQUENCE [LARGE SCALE GENOMIC DNA]</scope>
    <source>
        <strain evidence="2 3">L945</strain>
    </source>
</reference>
<keyword evidence="3" id="KW-1185">Reference proteome</keyword>
<proteinExistence type="predicted"/>